<name>A0ABS3J7L5_9HYPH</name>
<evidence type="ECO:0000313" key="4">
    <source>
        <dbReference type="Proteomes" id="UP000664288"/>
    </source>
</evidence>
<protein>
    <submittedName>
        <fullName evidence="3">Uncharacterized protein</fullName>
    </submittedName>
</protein>
<feature type="compositionally biased region" description="Basic and acidic residues" evidence="1">
    <location>
        <begin position="91"/>
        <end position="105"/>
    </location>
</feature>
<feature type="compositionally biased region" description="Basic and acidic residues" evidence="1">
    <location>
        <begin position="59"/>
        <end position="78"/>
    </location>
</feature>
<comment type="caution">
    <text evidence="3">The sequence shown here is derived from an EMBL/GenBank/DDBJ whole genome shotgun (WGS) entry which is preliminary data.</text>
</comment>
<feature type="chain" id="PRO_5045481222" evidence="2">
    <location>
        <begin position="23"/>
        <end position="139"/>
    </location>
</feature>
<keyword evidence="2" id="KW-0732">Signal</keyword>
<evidence type="ECO:0000313" key="3">
    <source>
        <dbReference type="EMBL" id="MBO0905657.1"/>
    </source>
</evidence>
<proteinExistence type="predicted"/>
<dbReference type="Proteomes" id="UP000664288">
    <property type="component" value="Unassembled WGS sequence"/>
</dbReference>
<gene>
    <name evidence="3" type="ORF">J1C47_18590</name>
</gene>
<dbReference type="EMBL" id="JAFMPY010000024">
    <property type="protein sequence ID" value="MBO0905657.1"/>
    <property type="molecule type" value="Genomic_DNA"/>
</dbReference>
<dbReference type="RefSeq" id="WP_207352294.1">
    <property type="nucleotide sequence ID" value="NZ_JAFMPY010000024.1"/>
</dbReference>
<feature type="compositionally biased region" description="Basic residues" evidence="1">
    <location>
        <begin position="127"/>
        <end position="139"/>
    </location>
</feature>
<accession>A0ABS3J7L5</accession>
<feature type="signal peptide" evidence="2">
    <location>
        <begin position="1"/>
        <end position="22"/>
    </location>
</feature>
<sequence length="139" mass="14478">MRALAIQAAIAAAALGAVPAVSQPFDPGPQVFVPGQSMAGARIGGAPPRPNVGIPNAKIHGDTVEERAYGRPYDDSYLRPKIPKGTPGIEETERRATEGSGRLDDVNAGSFAREGPAAIGSSAVTRGRSKKSHRAIIRR</sequence>
<keyword evidence="4" id="KW-1185">Reference proteome</keyword>
<evidence type="ECO:0000256" key="1">
    <source>
        <dbReference type="SAM" id="MobiDB-lite"/>
    </source>
</evidence>
<evidence type="ECO:0000256" key="2">
    <source>
        <dbReference type="SAM" id="SignalP"/>
    </source>
</evidence>
<organism evidence="3 4">
    <name type="scientific">Jiella sonneratiae</name>
    <dbReference type="NCBI Taxonomy" id="2816856"/>
    <lineage>
        <taxon>Bacteria</taxon>
        <taxon>Pseudomonadati</taxon>
        <taxon>Pseudomonadota</taxon>
        <taxon>Alphaproteobacteria</taxon>
        <taxon>Hyphomicrobiales</taxon>
        <taxon>Aurantimonadaceae</taxon>
        <taxon>Jiella</taxon>
    </lineage>
</organism>
<reference evidence="3 4" key="1">
    <citation type="submission" date="2021-03" db="EMBL/GenBank/DDBJ databases">
        <title>Whole genome sequence of Jiella sp. MQZ13P-4.</title>
        <authorList>
            <person name="Tuo L."/>
        </authorList>
    </citation>
    <scope>NUCLEOTIDE SEQUENCE [LARGE SCALE GENOMIC DNA]</scope>
    <source>
        <strain evidence="3 4">MQZ13P-4</strain>
    </source>
</reference>
<feature type="region of interest" description="Disordered" evidence="1">
    <location>
        <begin position="39"/>
        <end position="139"/>
    </location>
</feature>